<proteinExistence type="predicted"/>
<feature type="transmembrane region" description="Helical" evidence="1">
    <location>
        <begin position="120"/>
        <end position="139"/>
    </location>
</feature>
<name>A0A1G9NNP2_9FIRM</name>
<keyword evidence="3" id="KW-1185">Reference proteome</keyword>
<evidence type="ECO:0000313" key="2">
    <source>
        <dbReference type="EMBL" id="SDL87625.1"/>
    </source>
</evidence>
<feature type="transmembrane region" description="Helical" evidence="1">
    <location>
        <begin position="65"/>
        <end position="89"/>
    </location>
</feature>
<sequence>MQKAFNVGERLFFDVLIICLISFVYFKTVPMNNITFFIGSIMCLIYFGINFYMGYKNNLKASEALIVGIMGCGVGLFLSFFAIYVQVVLNCPNTAVWILMPYFISTIPIIDFFNKDLTILYAFQIMLINILLVISGSFIKNIVNRLINKS</sequence>
<reference evidence="2 3" key="1">
    <citation type="submission" date="2016-10" db="EMBL/GenBank/DDBJ databases">
        <authorList>
            <person name="de Groot N.N."/>
        </authorList>
    </citation>
    <scope>NUCLEOTIDE SEQUENCE [LARGE SCALE GENOMIC DNA]</scope>
    <source>
        <strain evidence="2 3">DSM 797</strain>
    </source>
</reference>
<keyword evidence="1" id="KW-0472">Membrane</keyword>
<organism evidence="2 3">
    <name type="scientific">Romboutsia lituseburensis DSM 797</name>
    <dbReference type="NCBI Taxonomy" id="1121325"/>
    <lineage>
        <taxon>Bacteria</taxon>
        <taxon>Bacillati</taxon>
        <taxon>Bacillota</taxon>
        <taxon>Clostridia</taxon>
        <taxon>Peptostreptococcales</taxon>
        <taxon>Peptostreptococcaceae</taxon>
        <taxon>Romboutsia</taxon>
    </lineage>
</organism>
<evidence type="ECO:0000256" key="1">
    <source>
        <dbReference type="SAM" id="Phobius"/>
    </source>
</evidence>
<dbReference type="AlphaFoldDB" id="A0A1G9NNP2"/>
<gene>
    <name evidence="2" type="ORF">SAMN04515677_1042</name>
</gene>
<feature type="transmembrane region" description="Helical" evidence="1">
    <location>
        <begin position="34"/>
        <end position="53"/>
    </location>
</feature>
<protein>
    <submittedName>
        <fullName evidence="2">Uncharacterized protein</fullName>
    </submittedName>
</protein>
<feature type="transmembrane region" description="Helical" evidence="1">
    <location>
        <begin position="95"/>
        <end position="113"/>
    </location>
</feature>
<keyword evidence="1" id="KW-0812">Transmembrane</keyword>
<feature type="transmembrane region" description="Helical" evidence="1">
    <location>
        <begin position="12"/>
        <end position="28"/>
    </location>
</feature>
<keyword evidence="1" id="KW-1133">Transmembrane helix</keyword>
<accession>A0A1G9NNP2</accession>
<dbReference type="Proteomes" id="UP000199068">
    <property type="component" value="Unassembled WGS sequence"/>
</dbReference>
<dbReference type="RefSeq" id="WP_092725269.1">
    <property type="nucleotide sequence ID" value="NZ_FNGW01000004.1"/>
</dbReference>
<dbReference type="EMBL" id="FNGW01000004">
    <property type="protein sequence ID" value="SDL87625.1"/>
    <property type="molecule type" value="Genomic_DNA"/>
</dbReference>
<evidence type="ECO:0000313" key="3">
    <source>
        <dbReference type="Proteomes" id="UP000199068"/>
    </source>
</evidence>